<dbReference type="HOGENOM" id="CLU_1692879_0_0_10"/>
<dbReference type="EMBL" id="HE796683">
    <property type="protein sequence ID" value="CCG99751.1"/>
    <property type="molecule type" value="Genomic_DNA"/>
</dbReference>
<keyword evidence="1" id="KW-1133">Transmembrane helix</keyword>
<dbReference type="Proteomes" id="UP000011058">
    <property type="component" value="Chromosome"/>
</dbReference>
<dbReference type="KEGG" id="fae:FAES_1741"/>
<feature type="transmembrane region" description="Helical" evidence="1">
    <location>
        <begin position="135"/>
        <end position="154"/>
    </location>
</feature>
<evidence type="ECO:0000313" key="2">
    <source>
        <dbReference type="EMBL" id="CCG99751.1"/>
    </source>
</evidence>
<protein>
    <submittedName>
        <fullName evidence="2">Uncharacterized protein</fullName>
    </submittedName>
</protein>
<accession>I0K6J8</accession>
<name>I0K6J8_9BACT</name>
<dbReference type="RefSeq" id="WP_015330850.1">
    <property type="nucleotide sequence ID" value="NC_020054.1"/>
</dbReference>
<gene>
    <name evidence="2" type="ORF">FAES_1741</name>
</gene>
<evidence type="ECO:0000313" key="3">
    <source>
        <dbReference type="Proteomes" id="UP000011058"/>
    </source>
</evidence>
<sequence>MKATSTDRKTVQVTENGELIGQLIYDNLFSLAVDIKMADANVYAVKPTGLFGTTITVTKAGVDVANLKMNWHGQIIFAFQDGEEFALKAKGLFYNKFVIENKNEEQVLQLDPKFNWSRFDYSYDIAYEEKPQNRLLVMLGVYASNYFIATMSGMA</sequence>
<evidence type="ECO:0000256" key="1">
    <source>
        <dbReference type="SAM" id="Phobius"/>
    </source>
</evidence>
<reference evidence="2 3" key="1">
    <citation type="journal article" date="2012" name="J. Bacteriol.">
        <title>Genome Sequence of Fibrella aestuarina BUZ 2T, a Filamentous Marine Bacterium.</title>
        <authorList>
            <person name="Filippini M."/>
            <person name="Qi W."/>
            <person name="Blom J."/>
            <person name="Goesmann A."/>
            <person name="Smits T.H."/>
            <person name="Bagheri H.C."/>
        </authorList>
    </citation>
    <scope>NUCLEOTIDE SEQUENCE [LARGE SCALE GENOMIC DNA]</scope>
    <source>
        <strain evidence="3">BUZ 2T</strain>
    </source>
</reference>
<organism evidence="2 3">
    <name type="scientific">Fibrella aestuarina BUZ 2</name>
    <dbReference type="NCBI Taxonomy" id="1166018"/>
    <lineage>
        <taxon>Bacteria</taxon>
        <taxon>Pseudomonadati</taxon>
        <taxon>Bacteroidota</taxon>
        <taxon>Cytophagia</taxon>
        <taxon>Cytophagales</taxon>
        <taxon>Spirosomataceae</taxon>
        <taxon>Fibrella</taxon>
    </lineage>
</organism>
<dbReference type="AlphaFoldDB" id="I0K6J8"/>
<proteinExistence type="predicted"/>
<keyword evidence="3" id="KW-1185">Reference proteome</keyword>
<dbReference type="eggNOG" id="ENOG5032JYB">
    <property type="taxonomic scope" value="Bacteria"/>
</dbReference>
<keyword evidence="1" id="KW-0812">Transmembrane</keyword>
<dbReference type="OrthoDB" id="948713at2"/>
<keyword evidence="1" id="KW-0472">Membrane</keyword>